<name>A0ABN7SF84_OIKDI</name>
<evidence type="ECO:0000313" key="1">
    <source>
        <dbReference type="EMBL" id="CAG5095365.1"/>
    </source>
</evidence>
<gene>
    <name evidence="1" type="ORF">OKIOD_LOCUS5713</name>
</gene>
<proteinExistence type="predicted"/>
<keyword evidence="2" id="KW-1185">Reference proteome</keyword>
<dbReference type="Proteomes" id="UP001158576">
    <property type="component" value="Chromosome XSR"/>
</dbReference>
<accession>A0ABN7SF84</accession>
<sequence>MYNRPTISSTLKTLACPAHPFVRPVSQHTSRNKLNPNPNCKEKYFKLQRNKTRLESINPPSRREDWLVPENTFIGRPVQHRFNKEKTTISIKAEFGGRGGLSHSNRFNTDIMGSPIWQRPVRVTRSYNFDGGQWSLNPRENTFAPRESADFSLKLLRKNTLLRLNARDELRVQLDVACNKKHEHEREKRVRRLRPSPENDPVSYVMKKKEKDLSALV</sequence>
<dbReference type="EMBL" id="OU015569">
    <property type="protein sequence ID" value="CAG5095365.1"/>
    <property type="molecule type" value="Genomic_DNA"/>
</dbReference>
<organism evidence="1 2">
    <name type="scientific">Oikopleura dioica</name>
    <name type="common">Tunicate</name>
    <dbReference type="NCBI Taxonomy" id="34765"/>
    <lineage>
        <taxon>Eukaryota</taxon>
        <taxon>Metazoa</taxon>
        <taxon>Chordata</taxon>
        <taxon>Tunicata</taxon>
        <taxon>Appendicularia</taxon>
        <taxon>Copelata</taxon>
        <taxon>Oikopleuridae</taxon>
        <taxon>Oikopleura</taxon>
    </lineage>
</organism>
<reference evidence="1 2" key="1">
    <citation type="submission" date="2021-04" db="EMBL/GenBank/DDBJ databases">
        <authorList>
            <person name="Bliznina A."/>
        </authorList>
    </citation>
    <scope>NUCLEOTIDE SEQUENCE [LARGE SCALE GENOMIC DNA]</scope>
</reference>
<evidence type="ECO:0000313" key="2">
    <source>
        <dbReference type="Proteomes" id="UP001158576"/>
    </source>
</evidence>
<protein>
    <submittedName>
        <fullName evidence="1">Oidioi.mRNA.OKI2018_I69.XSR.g14155.t1.cds</fullName>
    </submittedName>
</protein>